<name>A0ABR7ATV2_9PSED</name>
<evidence type="ECO:0000256" key="1">
    <source>
        <dbReference type="SAM" id="MobiDB-lite"/>
    </source>
</evidence>
<evidence type="ECO:0000313" key="2">
    <source>
        <dbReference type="EMBL" id="MBC3948155.1"/>
    </source>
</evidence>
<accession>A0ABR7ATV2</accession>
<sequence length="58" mass="5941">MSTNPVDSQAAQTPGPNPSPSESDGRSTSDNDVRKADINEVEPDDPDVAGVDASDTPS</sequence>
<protein>
    <submittedName>
        <fullName evidence="2">Uncharacterized protein</fullName>
    </submittedName>
</protein>
<feature type="region of interest" description="Disordered" evidence="1">
    <location>
        <begin position="1"/>
        <end position="58"/>
    </location>
</feature>
<reference evidence="2 3" key="1">
    <citation type="submission" date="2020-08" db="EMBL/GenBank/DDBJ databases">
        <title>Putative novel bacterial strains isolated from necrotic wheat leaf tissues caused by Xanthomonas translucens.</title>
        <authorList>
            <person name="Tambong J.T."/>
        </authorList>
    </citation>
    <scope>NUCLEOTIDE SEQUENCE [LARGE SCALE GENOMIC DNA]</scope>
    <source>
        <strain evidence="2 3">DOAB 1069</strain>
    </source>
</reference>
<feature type="compositionally biased region" description="Basic and acidic residues" evidence="1">
    <location>
        <begin position="23"/>
        <end position="38"/>
    </location>
</feature>
<comment type="caution">
    <text evidence="2">The sequence shown here is derived from an EMBL/GenBank/DDBJ whole genome shotgun (WGS) entry which is preliminary data.</text>
</comment>
<keyword evidence="3" id="KW-1185">Reference proteome</keyword>
<feature type="compositionally biased region" description="Polar residues" evidence="1">
    <location>
        <begin position="1"/>
        <end position="22"/>
    </location>
</feature>
<dbReference type="Proteomes" id="UP000651852">
    <property type="component" value="Unassembled WGS sequence"/>
</dbReference>
<organism evidence="2 3">
    <name type="scientific">Pseudomonas folii</name>
    <dbReference type="NCBI Taxonomy" id="2762593"/>
    <lineage>
        <taxon>Bacteria</taxon>
        <taxon>Pseudomonadati</taxon>
        <taxon>Pseudomonadota</taxon>
        <taxon>Gammaproteobacteria</taxon>
        <taxon>Pseudomonadales</taxon>
        <taxon>Pseudomonadaceae</taxon>
        <taxon>Pseudomonas</taxon>
    </lineage>
</organism>
<evidence type="ECO:0000313" key="3">
    <source>
        <dbReference type="Proteomes" id="UP000651852"/>
    </source>
</evidence>
<gene>
    <name evidence="2" type="ORF">H8S59_00010</name>
</gene>
<proteinExistence type="predicted"/>
<dbReference type="RefSeq" id="WP_176469876.1">
    <property type="nucleotide sequence ID" value="NZ_JACONW010000001.1"/>
</dbReference>
<dbReference type="EMBL" id="JACONW010000001">
    <property type="protein sequence ID" value="MBC3948155.1"/>
    <property type="molecule type" value="Genomic_DNA"/>
</dbReference>